<dbReference type="GO" id="GO:0006412">
    <property type="term" value="P:translation"/>
    <property type="evidence" value="ECO:0007669"/>
    <property type="project" value="UniProtKB-UniRule"/>
</dbReference>
<dbReference type="Pfam" id="PF00467">
    <property type="entry name" value="KOW"/>
    <property type="match status" value="1"/>
</dbReference>
<name>A0A444L7G2_METS7</name>
<comment type="similarity">
    <text evidence="1 4">Belongs to the universal ribosomal protein uL24 family.</text>
</comment>
<protein>
    <recommendedName>
        <fullName evidence="4">Large ribosomal subunit protein uL24</fullName>
    </recommendedName>
</protein>
<feature type="compositionally biased region" description="Basic residues" evidence="5">
    <location>
        <begin position="1"/>
        <end position="10"/>
    </location>
</feature>
<accession>A0A444L7G2</accession>
<comment type="function">
    <text evidence="4">One of two assembly initiator proteins, it binds directly to the 5'-end of the 23S rRNA, where it nucleates assembly of the 50S subunit.</text>
</comment>
<evidence type="ECO:0000256" key="4">
    <source>
        <dbReference type="HAMAP-Rule" id="MF_01326"/>
    </source>
</evidence>
<dbReference type="Gene3D" id="2.30.30.30">
    <property type="match status" value="1"/>
</dbReference>
<evidence type="ECO:0000256" key="3">
    <source>
        <dbReference type="ARBA" id="ARBA00023274"/>
    </source>
</evidence>
<dbReference type="InterPro" id="IPR014722">
    <property type="entry name" value="Rib_uL2_dom2"/>
</dbReference>
<dbReference type="HAMAP" id="MF_01326_A">
    <property type="entry name" value="Ribosomal_uL24_A"/>
    <property type="match status" value="1"/>
</dbReference>
<feature type="domain" description="KOW" evidence="6">
    <location>
        <begin position="41"/>
        <end position="68"/>
    </location>
</feature>
<dbReference type="InterPro" id="IPR008991">
    <property type="entry name" value="Translation_prot_SH3-like_sf"/>
</dbReference>
<evidence type="ECO:0000313" key="8">
    <source>
        <dbReference type="Proteomes" id="UP000288215"/>
    </source>
</evidence>
<dbReference type="NCBIfam" id="TIGR01080">
    <property type="entry name" value="rplX_A_E"/>
    <property type="match status" value="1"/>
</dbReference>
<dbReference type="Proteomes" id="UP000288215">
    <property type="component" value="Unassembled WGS sequence"/>
</dbReference>
<keyword evidence="3 4" id="KW-0687">Ribonucleoprotein</keyword>
<dbReference type="AlphaFoldDB" id="A0A444L7G2"/>
<dbReference type="GO" id="GO:0015934">
    <property type="term" value="C:large ribosomal subunit"/>
    <property type="evidence" value="ECO:0007669"/>
    <property type="project" value="UniProtKB-UniRule"/>
</dbReference>
<comment type="caution">
    <text evidence="7">The sequence shown here is derived from an EMBL/GenBank/DDBJ whole genome shotgun (WGS) entry which is preliminary data.</text>
</comment>
<feature type="region of interest" description="Disordered" evidence="5">
    <location>
        <begin position="1"/>
        <end position="31"/>
    </location>
</feature>
<evidence type="ECO:0000256" key="1">
    <source>
        <dbReference type="ARBA" id="ARBA00010618"/>
    </source>
</evidence>
<comment type="subunit">
    <text evidence="4">Part of the 50S ribosomal subunit.</text>
</comment>
<gene>
    <name evidence="4" type="primary">rpl24</name>
    <name evidence="7" type="ORF">Metus_1499</name>
</gene>
<proteinExistence type="inferred from homology"/>
<dbReference type="EMBL" id="RXGA01000003">
    <property type="protein sequence ID" value="RWX73525.1"/>
    <property type="molecule type" value="Genomic_DNA"/>
</dbReference>
<dbReference type="InterPro" id="IPR041988">
    <property type="entry name" value="Ribosomal_uL24_KOW"/>
</dbReference>
<keyword evidence="4" id="KW-0699">rRNA-binding</keyword>
<dbReference type="SMART" id="SM00739">
    <property type="entry name" value="KOW"/>
    <property type="match status" value="1"/>
</dbReference>
<dbReference type="CDD" id="cd06089">
    <property type="entry name" value="KOW_RPL26"/>
    <property type="match status" value="1"/>
</dbReference>
<comment type="function">
    <text evidence="4">Located at the polypeptide exit tunnel on the outside of the subunit.</text>
</comment>
<organism evidence="7 8">
    <name type="scientific">Methanosuratincola subterraneus</name>
    <dbReference type="NCBI Taxonomy" id="2593994"/>
    <lineage>
        <taxon>Archaea</taxon>
        <taxon>Thermoproteota</taxon>
        <taxon>Methanosuratincolia</taxon>
        <taxon>Candidatus Methanomethylicales</taxon>
        <taxon>Candidatus Methanomethylicaceae</taxon>
        <taxon>Candidatus Methanosuratincola (ex Vanwonterghem et al. 2016)</taxon>
    </lineage>
</organism>
<evidence type="ECO:0000259" key="6">
    <source>
        <dbReference type="SMART" id="SM00739"/>
    </source>
</evidence>
<evidence type="ECO:0000313" key="7">
    <source>
        <dbReference type="EMBL" id="RWX73525.1"/>
    </source>
</evidence>
<dbReference type="PANTHER" id="PTHR11143">
    <property type="entry name" value="60S RIBOSOMAL PROTEIN L26 FAMILY MEMBER"/>
    <property type="match status" value="1"/>
</dbReference>
<dbReference type="GO" id="GO:0003735">
    <property type="term" value="F:structural constituent of ribosome"/>
    <property type="evidence" value="ECO:0007669"/>
    <property type="project" value="UniProtKB-UniRule"/>
</dbReference>
<dbReference type="SUPFAM" id="SSF50104">
    <property type="entry name" value="Translation proteins SH3-like domain"/>
    <property type="match status" value="1"/>
</dbReference>
<dbReference type="InterPro" id="IPR005756">
    <property type="entry name" value="Ribosomal_uL24_euk/arc"/>
</dbReference>
<dbReference type="GO" id="GO:0019843">
    <property type="term" value="F:rRNA binding"/>
    <property type="evidence" value="ECO:0007669"/>
    <property type="project" value="UniProtKB-UniRule"/>
</dbReference>
<evidence type="ECO:0000256" key="5">
    <source>
        <dbReference type="SAM" id="MobiDB-lite"/>
    </source>
</evidence>
<dbReference type="InterPro" id="IPR005824">
    <property type="entry name" value="KOW"/>
</dbReference>
<reference evidence="7 8" key="1">
    <citation type="submission" date="2018-12" db="EMBL/GenBank/DDBJ databases">
        <title>The complete genome of the methanogenic archaea of the candidate phylum Verstraetearchaeota, obtained from the metagenome of underground thermal water.</title>
        <authorList>
            <person name="Kadnikov V.V."/>
            <person name="Mardanov A.V."/>
            <person name="Beletsky A.V."/>
            <person name="Karnachuk O.V."/>
            <person name="Ravin N.V."/>
        </authorList>
    </citation>
    <scope>NUCLEOTIDE SEQUENCE [LARGE SCALE GENOMIC DNA]</scope>
    <source>
        <strain evidence="7">Ch88</strain>
    </source>
</reference>
<sequence length="115" mass="12953">MSSVKPKKQKKLLDEPMYRKRQIRSPLSKDLRSKYGKRTVSLRKGDTVLVTRGDYKGHEGKVASVDTSKMRITVEGVNAKKMDGTTIPVEISPSKVMVTKLDLSDKIRKNSFKGD</sequence>
<keyword evidence="4" id="KW-0694">RNA-binding</keyword>
<evidence type="ECO:0000256" key="2">
    <source>
        <dbReference type="ARBA" id="ARBA00022980"/>
    </source>
</evidence>
<keyword evidence="2 4" id="KW-0689">Ribosomal protein</keyword>
<dbReference type="Pfam" id="PF16906">
    <property type="entry name" value="Ribosomal_L26"/>
    <property type="match status" value="1"/>
</dbReference>